<keyword evidence="5" id="KW-1185">Reference proteome</keyword>
<keyword evidence="2" id="KW-0521">NADP</keyword>
<reference evidence="4 5" key="1">
    <citation type="journal article" date="2018" name="IMA Fungus">
        <title>IMA Genome-F 9: Draft genome sequence of Annulohypoxylon stygium, Aspergillus mulundensis, Berkeleyomyces basicola (syn. Thielaviopsis basicola), Ceratocystis smalleyi, two Cercospora beticola strains, Coleophoma cylindrospora, Fusarium fracticaudum, Phialophora cf. hyalina, and Morchella septimelata.</title>
        <authorList>
            <person name="Wingfield B.D."/>
            <person name="Bills G.F."/>
            <person name="Dong Y."/>
            <person name="Huang W."/>
            <person name="Nel W.J."/>
            <person name="Swalarsk-Parry B.S."/>
            <person name="Vaghefi N."/>
            <person name="Wilken P.M."/>
            <person name="An Z."/>
            <person name="de Beer Z.W."/>
            <person name="De Vos L."/>
            <person name="Chen L."/>
            <person name="Duong T.A."/>
            <person name="Gao Y."/>
            <person name="Hammerbacher A."/>
            <person name="Kikkert J.R."/>
            <person name="Li Y."/>
            <person name="Li H."/>
            <person name="Li K."/>
            <person name="Li Q."/>
            <person name="Liu X."/>
            <person name="Ma X."/>
            <person name="Naidoo K."/>
            <person name="Pethybridge S.J."/>
            <person name="Sun J."/>
            <person name="Steenkamp E.T."/>
            <person name="van der Nest M.A."/>
            <person name="van Wyk S."/>
            <person name="Wingfield M.J."/>
            <person name="Xiong C."/>
            <person name="Yue Q."/>
            <person name="Zhang X."/>
        </authorList>
    </citation>
    <scope>NUCLEOTIDE SEQUENCE [LARGE SCALE GENOMIC DNA]</scope>
    <source>
        <strain evidence="4 5">BP5796</strain>
    </source>
</reference>
<dbReference type="AlphaFoldDB" id="A0A3D8RJJ4"/>
<dbReference type="PROSITE" id="PS00061">
    <property type="entry name" value="ADH_SHORT"/>
    <property type="match status" value="1"/>
</dbReference>
<comment type="caution">
    <text evidence="4">The sequence shown here is derived from an EMBL/GenBank/DDBJ whole genome shotgun (WGS) entry which is preliminary data.</text>
</comment>
<dbReference type="Pfam" id="PF00106">
    <property type="entry name" value="adh_short"/>
    <property type="match status" value="1"/>
</dbReference>
<evidence type="ECO:0000256" key="1">
    <source>
        <dbReference type="ARBA" id="ARBA00006484"/>
    </source>
</evidence>
<dbReference type="GO" id="GO:0005737">
    <property type="term" value="C:cytoplasm"/>
    <property type="evidence" value="ECO:0007669"/>
    <property type="project" value="TreeGrafter"/>
</dbReference>
<dbReference type="SUPFAM" id="SSF51735">
    <property type="entry name" value="NAD(P)-binding Rossmann-fold domains"/>
    <property type="match status" value="1"/>
</dbReference>
<comment type="similarity">
    <text evidence="1">Belongs to the short-chain dehydrogenases/reductases (SDR) family.</text>
</comment>
<keyword evidence="3" id="KW-0560">Oxidoreductase</keyword>
<dbReference type="EMBL" id="PDLN01000010">
    <property type="protein sequence ID" value="RDW74108.1"/>
    <property type="molecule type" value="Genomic_DNA"/>
</dbReference>
<dbReference type="Gene3D" id="3.40.50.720">
    <property type="entry name" value="NAD(P)-binding Rossmann-like Domain"/>
    <property type="match status" value="1"/>
</dbReference>
<dbReference type="InterPro" id="IPR036291">
    <property type="entry name" value="NAD(P)-bd_dom_sf"/>
</dbReference>
<evidence type="ECO:0000256" key="3">
    <source>
        <dbReference type="ARBA" id="ARBA00023002"/>
    </source>
</evidence>
<dbReference type="GO" id="GO:0016616">
    <property type="term" value="F:oxidoreductase activity, acting on the CH-OH group of donors, NAD or NADP as acceptor"/>
    <property type="evidence" value="ECO:0007669"/>
    <property type="project" value="TreeGrafter"/>
</dbReference>
<protein>
    <recommendedName>
        <fullName evidence="6">NAD(P)-binding protein</fullName>
    </recommendedName>
</protein>
<dbReference type="Proteomes" id="UP000256328">
    <property type="component" value="Unassembled WGS sequence"/>
</dbReference>
<dbReference type="PANTHER" id="PTHR44229:SF4">
    <property type="entry name" value="15-HYDROXYPROSTAGLANDIN DEHYDROGENASE [NAD(+)]"/>
    <property type="match status" value="1"/>
</dbReference>
<dbReference type="PANTHER" id="PTHR44229">
    <property type="entry name" value="15-HYDROXYPROSTAGLANDIN DEHYDROGENASE [NAD(+)]"/>
    <property type="match status" value="1"/>
</dbReference>
<gene>
    <name evidence="4" type="ORF">BP5796_07550</name>
</gene>
<proteinExistence type="inferred from homology"/>
<evidence type="ECO:0000256" key="2">
    <source>
        <dbReference type="ARBA" id="ARBA00022857"/>
    </source>
</evidence>
<dbReference type="InterPro" id="IPR020904">
    <property type="entry name" value="Sc_DH/Rdtase_CS"/>
</dbReference>
<dbReference type="InterPro" id="IPR002347">
    <property type="entry name" value="SDR_fam"/>
</dbReference>
<sequence>MSSQQKVALITGGASGMGLAVAQKLSNLGNWSIHIIDLNEKTGKEAMESVPRSMFHQCDVTSYAALGNVFKAVFQEFNRLDFVFANAGIHEMGTTGDFFAKHTTGLEPPAEPTAKHRVVEVCLNSVINTSYLALHYFRQNPDHRNIDCNLIITASCGSFYHSSNAPVYTAAKHGIVGFMRSIAAKMYAHDRIRVNAICPGAVITGLFTQKQWDAFPEHLRIPLSHVVEVVSMLLEGKLKDGVDEAQLRIDGPKKEKENEPLWGEAVEITPSRYYFREAPKFSDDSMRENMEAANPE</sequence>
<accession>A0A3D8RJJ4</accession>
<organism evidence="4 5">
    <name type="scientific">Coleophoma crateriformis</name>
    <dbReference type="NCBI Taxonomy" id="565419"/>
    <lineage>
        <taxon>Eukaryota</taxon>
        <taxon>Fungi</taxon>
        <taxon>Dikarya</taxon>
        <taxon>Ascomycota</taxon>
        <taxon>Pezizomycotina</taxon>
        <taxon>Leotiomycetes</taxon>
        <taxon>Helotiales</taxon>
        <taxon>Dermateaceae</taxon>
        <taxon>Coleophoma</taxon>
    </lineage>
</organism>
<dbReference type="OrthoDB" id="37659at2759"/>
<evidence type="ECO:0000313" key="4">
    <source>
        <dbReference type="EMBL" id="RDW74108.1"/>
    </source>
</evidence>
<dbReference type="PRINTS" id="PR00081">
    <property type="entry name" value="GDHRDH"/>
</dbReference>
<name>A0A3D8RJJ4_9HELO</name>
<evidence type="ECO:0008006" key="6">
    <source>
        <dbReference type="Google" id="ProtNLM"/>
    </source>
</evidence>
<evidence type="ECO:0000313" key="5">
    <source>
        <dbReference type="Proteomes" id="UP000256328"/>
    </source>
</evidence>